<dbReference type="GO" id="GO:0006826">
    <property type="term" value="P:iron ion transport"/>
    <property type="evidence" value="ECO:0007669"/>
    <property type="project" value="UniProtKB-KW"/>
</dbReference>
<dbReference type="GO" id="GO:0005886">
    <property type="term" value="C:plasma membrane"/>
    <property type="evidence" value="ECO:0007669"/>
    <property type="project" value="UniProtKB-SubCell"/>
</dbReference>
<dbReference type="GO" id="GO:0016887">
    <property type="term" value="F:ATP hydrolysis activity"/>
    <property type="evidence" value="ECO:0007669"/>
    <property type="project" value="InterPro"/>
</dbReference>
<evidence type="ECO:0000313" key="10">
    <source>
        <dbReference type="Proteomes" id="UP000265742"/>
    </source>
</evidence>
<keyword evidence="2" id="KW-0813">Transport</keyword>
<organism evidence="9 10">
    <name type="scientific">Amnibacterium setariae</name>
    <dbReference type="NCBI Taxonomy" id="2306585"/>
    <lineage>
        <taxon>Bacteria</taxon>
        <taxon>Bacillati</taxon>
        <taxon>Actinomycetota</taxon>
        <taxon>Actinomycetes</taxon>
        <taxon>Micrococcales</taxon>
        <taxon>Microbacteriaceae</taxon>
        <taxon>Amnibacterium</taxon>
    </lineage>
</organism>
<reference evidence="10" key="1">
    <citation type="submission" date="2018-09" db="EMBL/GenBank/DDBJ databases">
        <authorList>
            <person name="Kim I."/>
        </authorList>
    </citation>
    <scope>NUCLEOTIDE SEQUENCE [LARGE SCALE GENOMIC DNA]</scope>
    <source>
        <strain evidence="10">DD4a</strain>
    </source>
</reference>
<keyword evidence="7" id="KW-0472">Membrane</keyword>
<dbReference type="SMART" id="SM00382">
    <property type="entry name" value="AAA"/>
    <property type="match status" value="1"/>
</dbReference>
<dbReference type="OrthoDB" id="9784297at2"/>
<dbReference type="RefSeq" id="WP_119482631.1">
    <property type="nucleotide sequence ID" value="NZ_QXTG01000002.1"/>
</dbReference>
<keyword evidence="9" id="KW-0547">Nucleotide-binding</keyword>
<feature type="domain" description="AAA+ ATPase" evidence="8">
    <location>
        <begin position="41"/>
        <end position="214"/>
    </location>
</feature>
<dbReference type="EMBL" id="QXTG01000002">
    <property type="protein sequence ID" value="RIX28321.1"/>
    <property type="molecule type" value="Genomic_DNA"/>
</dbReference>
<evidence type="ECO:0000256" key="2">
    <source>
        <dbReference type="ARBA" id="ARBA00022448"/>
    </source>
</evidence>
<dbReference type="Proteomes" id="UP000265742">
    <property type="component" value="Unassembled WGS sequence"/>
</dbReference>
<dbReference type="Pfam" id="PF13304">
    <property type="entry name" value="AAA_21"/>
    <property type="match status" value="1"/>
</dbReference>
<keyword evidence="6" id="KW-0406">Ion transport</keyword>
<keyword evidence="5" id="KW-0408">Iron</keyword>
<protein>
    <submittedName>
        <fullName evidence="9">ATP-binding cassette domain-containing protein</fullName>
    </submittedName>
</protein>
<evidence type="ECO:0000256" key="4">
    <source>
        <dbReference type="ARBA" id="ARBA00022496"/>
    </source>
</evidence>
<keyword evidence="3" id="KW-1003">Cell membrane</keyword>
<accession>A0A3A1TXM7</accession>
<evidence type="ECO:0000256" key="6">
    <source>
        <dbReference type="ARBA" id="ARBA00023065"/>
    </source>
</evidence>
<name>A0A3A1TXM7_9MICO</name>
<dbReference type="Gene3D" id="3.40.50.300">
    <property type="entry name" value="P-loop containing nucleotide triphosphate hydrolases"/>
    <property type="match status" value="2"/>
</dbReference>
<dbReference type="PANTHER" id="PTHR42771">
    <property type="entry name" value="IRON(3+)-HYDROXAMATE IMPORT ATP-BINDING PROTEIN FHUC"/>
    <property type="match status" value="1"/>
</dbReference>
<evidence type="ECO:0000256" key="1">
    <source>
        <dbReference type="ARBA" id="ARBA00004202"/>
    </source>
</evidence>
<evidence type="ECO:0000259" key="8">
    <source>
        <dbReference type="SMART" id="SM00382"/>
    </source>
</evidence>
<comment type="subcellular location">
    <subcellularLocation>
        <location evidence="1">Cell membrane</location>
        <topology evidence="1">Peripheral membrane protein</topology>
    </subcellularLocation>
</comment>
<dbReference type="InterPro" id="IPR051535">
    <property type="entry name" value="Siderophore_ABC-ATPase"/>
</dbReference>
<comment type="caution">
    <text evidence="9">The sequence shown here is derived from an EMBL/GenBank/DDBJ whole genome shotgun (WGS) entry which is preliminary data.</text>
</comment>
<evidence type="ECO:0000256" key="5">
    <source>
        <dbReference type="ARBA" id="ARBA00023004"/>
    </source>
</evidence>
<gene>
    <name evidence="9" type="ORF">D1781_12805</name>
</gene>
<keyword evidence="9" id="KW-0067">ATP-binding</keyword>
<dbReference type="InterPro" id="IPR003593">
    <property type="entry name" value="AAA+_ATPase"/>
</dbReference>
<evidence type="ECO:0000313" key="9">
    <source>
        <dbReference type="EMBL" id="RIX28321.1"/>
    </source>
</evidence>
<evidence type="ECO:0000256" key="7">
    <source>
        <dbReference type="ARBA" id="ARBA00023136"/>
    </source>
</evidence>
<proteinExistence type="predicted"/>
<sequence length="242" mass="26449">MTAFLRFPVRRVEANAVPIDRRAWPATIPAVQQLLSEGLDLGRATVLVGENGAGKSTLVEAVAIAYGLSPEGGSPNTLHATRPSESQLHEHLTLVRNGGSGRFGYFLRAETMHGVFTYLEQVGSSPYGPPDPRFHEISHGESFLALLRSRFAGTGLWVLDEPESALSFSGCMALLAHLVDLLEDDRNQVLLSTHSPLLAGLPGADVLEVGEHGLRRTRWEDTDLVQQWRAFLAAPRAFLRHL</sequence>
<dbReference type="InterPro" id="IPR027417">
    <property type="entry name" value="P-loop_NTPase"/>
</dbReference>
<dbReference type="SUPFAM" id="SSF52540">
    <property type="entry name" value="P-loop containing nucleoside triphosphate hydrolases"/>
    <property type="match status" value="1"/>
</dbReference>
<keyword evidence="10" id="KW-1185">Reference proteome</keyword>
<dbReference type="GO" id="GO:0005524">
    <property type="term" value="F:ATP binding"/>
    <property type="evidence" value="ECO:0007669"/>
    <property type="project" value="UniProtKB-KW"/>
</dbReference>
<evidence type="ECO:0000256" key="3">
    <source>
        <dbReference type="ARBA" id="ARBA00022475"/>
    </source>
</evidence>
<dbReference type="InterPro" id="IPR003959">
    <property type="entry name" value="ATPase_AAA_core"/>
</dbReference>
<dbReference type="AlphaFoldDB" id="A0A3A1TXM7"/>
<dbReference type="PANTHER" id="PTHR42771:SF2">
    <property type="entry name" value="IRON(3+)-HYDROXAMATE IMPORT ATP-BINDING PROTEIN FHUC"/>
    <property type="match status" value="1"/>
</dbReference>
<keyword evidence="4" id="KW-0410">Iron transport</keyword>